<evidence type="ECO:0000256" key="4">
    <source>
        <dbReference type="SAM" id="MobiDB-lite"/>
    </source>
</evidence>
<organism evidence="8 9">
    <name type="scientific">Arthrobotrys musiformis</name>
    <dbReference type="NCBI Taxonomy" id="47236"/>
    <lineage>
        <taxon>Eukaryota</taxon>
        <taxon>Fungi</taxon>
        <taxon>Dikarya</taxon>
        <taxon>Ascomycota</taxon>
        <taxon>Pezizomycotina</taxon>
        <taxon>Orbiliomycetes</taxon>
        <taxon>Orbiliales</taxon>
        <taxon>Orbiliaceae</taxon>
        <taxon>Arthrobotrys</taxon>
    </lineage>
</organism>
<dbReference type="PANTHER" id="PTHR24123">
    <property type="entry name" value="ANKYRIN REPEAT-CONTAINING"/>
    <property type="match status" value="1"/>
</dbReference>
<keyword evidence="1" id="KW-0677">Repeat</keyword>
<feature type="repeat" description="ANK" evidence="3">
    <location>
        <begin position="1608"/>
        <end position="1640"/>
    </location>
</feature>
<dbReference type="SUPFAM" id="SSF48403">
    <property type="entry name" value="Ankyrin repeat"/>
    <property type="match status" value="3"/>
</dbReference>
<feature type="repeat" description="ANK" evidence="3">
    <location>
        <begin position="1674"/>
        <end position="1706"/>
    </location>
</feature>
<feature type="repeat" description="ANK" evidence="3">
    <location>
        <begin position="1295"/>
        <end position="1327"/>
    </location>
</feature>
<feature type="region of interest" description="Disordered" evidence="4">
    <location>
        <begin position="1"/>
        <end position="65"/>
    </location>
</feature>
<dbReference type="SUPFAM" id="SSF53167">
    <property type="entry name" value="Purine and uridine phosphorylases"/>
    <property type="match status" value="1"/>
</dbReference>
<dbReference type="InterPro" id="IPR036770">
    <property type="entry name" value="Ankyrin_rpt-contain_sf"/>
</dbReference>
<dbReference type="EMBL" id="JAVHJL010000006">
    <property type="protein sequence ID" value="KAK6501370.1"/>
    <property type="molecule type" value="Genomic_DNA"/>
</dbReference>
<protein>
    <recommendedName>
        <fullName evidence="10">Nucleoside phosphorylase domain-containing protein</fullName>
    </recommendedName>
</protein>
<dbReference type="InterPro" id="IPR000845">
    <property type="entry name" value="Nucleoside_phosphorylase_d"/>
</dbReference>
<feature type="repeat" description="ANK" evidence="3">
    <location>
        <begin position="1066"/>
        <end position="1098"/>
    </location>
</feature>
<dbReference type="Pfam" id="PF01048">
    <property type="entry name" value="PNP_UDP_1"/>
    <property type="match status" value="1"/>
</dbReference>
<evidence type="ECO:0000256" key="1">
    <source>
        <dbReference type="ARBA" id="ARBA00022737"/>
    </source>
</evidence>
<dbReference type="GO" id="GO:0009116">
    <property type="term" value="P:nucleoside metabolic process"/>
    <property type="evidence" value="ECO:0007669"/>
    <property type="project" value="InterPro"/>
</dbReference>
<feature type="repeat" description="ANK" evidence="3">
    <location>
        <begin position="1231"/>
        <end position="1263"/>
    </location>
</feature>
<evidence type="ECO:0000259" key="7">
    <source>
        <dbReference type="Pfam" id="PF25053"/>
    </source>
</evidence>
<dbReference type="PROSITE" id="PS50088">
    <property type="entry name" value="ANK_REPEAT"/>
    <property type="match status" value="18"/>
</dbReference>
<feature type="repeat" description="ANK" evidence="3">
    <location>
        <begin position="1468"/>
        <end position="1500"/>
    </location>
</feature>
<comment type="caution">
    <text evidence="8">The sequence shown here is derived from an EMBL/GenBank/DDBJ whole genome shotgun (WGS) entry which is preliminary data.</text>
</comment>
<keyword evidence="9" id="KW-1185">Reference proteome</keyword>
<evidence type="ECO:0000313" key="8">
    <source>
        <dbReference type="EMBL" id="KAK6501370.1"/>
    </source>
</evidence>
<feature type="repeat" description="ANK" evidence="3">
    <location>
        <begin position="1132"/>
        <end position="1164"/>
    </location>
</feature>
<dbReference type="Gene3D" id="1.25.40.20">
    <property type="entry name" value="Ankyrin repeat-containing domain"/>
    <property type="match status" value="6"/>
</dbReference>
<feature type="repeat" description="ANK" evidence="3">
    <location>
        <begin position="1260"/>
        <end position="1292"/>
    </location>
</feature>
<dbReference type="InterPro" id="IPR056884">
    <property type="entry name" value="NPHP3-like_N"/>
</dbReference>
<feature type="repeat" description="ANK" evidence="3">
    <location>
        <begin position="1576"/>
        <end position="1608"/>
    </location>
</feature>
<evidence type="ECO:0000313" key="9">
    <source>
        <dbReference type="Proteomes" id="UP001370758"/>
    </source>
</evidence>
<proteinExistence type="predicted"/>
<reference evidence="8 9" key="1">
    <citation type="submission" date="2023-08" db="EMBL/GenBank/DDBJ databases">
        <authorList>
            <person name="Palmer J.M."/>
        </authorList>
    </citation>
    <scope>NUCLEOTIDE SEQUENCE [LARGE SCALE GENOMIC DNA]</scope>
    <source>
        <strain evidence="8 9">TWF481</strain>
    </source>
</reference>
<name>A0AAV9W530_9PEZI</name>
<feature type="repeat" description="ANK" evidence="3">
    <location>
        <begin position="1641"/>
        <end position="1673"/>
    </location>
</feature>
<gene>
    <name evidence="8" type="ORF">TWF481_009212</name>
</gene>
<dbReference type="Pfam" id="PF00023">
    <property type="entry name" value="Ank"/>
    <property type="match status" value="2"/>
</dbReference>
<evidence type="ECO:0000256" key="2">
    <source>
        <dbReference type="ARBA" id="ARBA00023043"/>
    </source>
</evidence>
<dbReference type="InterPro" id="IPR035994">
    <property type="entry name" value="Nucleoside_phosphorylase_sf"/>
</dbReference>
<dbReference type="InterPro" id="IPR051165">
    <property type="entry name" value="Multifunctional_ANK_Repeat"/>
</dbReference>
<feature type="repeat" description="ANK" evidence="3">
    <location>
        <begin position="1503"/>
        <end position="1535"/>
    </location>
</feature>
<feature type="repeat" description="ANK" evidence="3">
    <location>
        <begin position="1099"/>
        <end position="1131"/>
    </location>
</feature>
<dbReference type="Pfam" id="PF24883">
    <property type="entry name" value="NPHP3_N"/>
    <property type="match status" value="1"/>
</dbReference>
<feature type="repeat" description="ANK" evidence="3">
    <location>
        <begin position="1433"/>
        <end position="1465"/>
    </location>
</feature>
<dbReference type="Pfam" id="PF12796">
    <property type="entry name" value="Ank_2"/>
    <property type="match status" value="6"/>
</dbReference>
<evidence type="ECO:0000256" key="3">
    <source>
        <dbReference type="PROSITE-ProRule" id="PRU00023"/>
    </source>
</evidence>
<dbReference type="PRINTS" id="PR01415">
    <property type="entry name" value="ANKYRIN"/>
</dbReference>
<dbReference type="InterPro" id="IPR027417">
    <property type="entry name" value="P-loop_NTPase"/>
</dbReference>
<dbReference type="Pfam" id="PF13637">
    <property type="entry name" value="Ank_4"/>
    <property type="match status" value="1"/>
</dbReference>
<feature type="repeat" description="ANK" evidence="3">
    <location>
        <begin position="1165"/>
        <end position="1197"/>
    </location>
</feature>
<dbReference type="Proteomes" id="UP001370758">
    <property type="component" value="Unassembled WGS sequence"/>
</dbReference>
<accession>A0AAV9W530</accession>
<dbReference type="SUPFAM" id="SSF52540">
    <property type="entry name" value="P-loop containing nucleoside triphosphate hydrolases"/>
    <property type="match status" value="1"/>
</dbReference>
<dbReference type="Gene3D" id="3.40.50.1580">
    <property type="entry name" value="Nucleoside phosphorylase domain"/>
    <property type="match status" value="1"/>
</dbReference>
<feature type="domain" description="DUF7791" evidence="7">
    <location>
        <begin position="713"/>
        <end position="811"/>
    </location>
</feature>
<evidence type="ECO:0000259" key="6">
    <source>
        <dbReference type="Pfam" id="PF24883"/>
    </source>
</evidence>
<dbReference type="SMART" id="SM00248">
    <property type="entry name" value="ANK"/>
    <property type="match status" value="23"/>
</dbReference>
<keyword evidence="2 3" id="KW-0040">ANK repeat</keyword>
<feature type="domain" description="Nucleoside phosphorylase" evidence="5">
    <location>
        <begin position="76"/>
        <end position="359"/>
    </location>
</feature>
<dbReference type="InterPro" id="IPR056693">
    <property type="entry name" value="DUF7791"/>
</dbReference>
<dbReference type="Gene3D" id="3.40.50.300">
    <property type="entry name" value="P-loop containing nucleotide triphosphate hydrolases"/>
    <property type="match status" value="1"/>
</dbReference>
<feature type="repeat" description="ANK" evidence="3">
    <location>
        <begin position="1707"/>
        <end position="1739"/>
    </location>
</feature>
<feature type="domain" description="Nephrocystin 3-like N-terminal" evidence="6">
    <location>
        <begin position="418"/>
        <end position="592"/>
    </location>
</feature>
<feature type="repeat" description="ANK" evidence="3">
    <location>
        <begin position="1398"/>
        <end position="1430"/>
    </location>
</feature>
<evidence type="ECO:0000259" key="5">
    <source>
        <dbReference type="Pfam" id="PF01048"/>
    </source>
</evidence>
<sequence>MPKRNREDEESLGSCSEYGTPSKRHQSYDIDAEGEEAFPRVPPQFGYETVPPSPASGLPPSTTNPTKSLPCSAYTIGWLSALPIEMAAAAAMLQEIHISRDIEKHLSDNNTYTLGEIGGHNIVIACLPSGVYGTTSATTVANQMTMTFTSIKSWLMVGIGGGVPDATNDIRLGDIVVSRTVIQYDYGKTVAEGRFERTGTLNKPSASLLTAIAKLQADHERAPSQIPVFLSEMLHRNPHMGTNYKHQGRENDMLFDAGYGHSAFLDTCEFCSKERLVSRLPRTETRPMIFYGSIASANQVMKDAKTRDQLRQELGILCFEMEAAGLMDNFPCLVIRGICDYADSHKNKQWQQYSAATAAAYAKELLLAMPAAIPNREIPMVRPAVKAKTMEERTELMEALKFDQIETRKVTIKNAHRQTCKWLLTKPEYRNWLDESQIPEHHGFLWIKGKPGTGKSTIMKFALKDCEKKLEGCFIISFFFNARGGDLEKSTIGMYRSLLYQLLERFPELQVIFDSLDSPKTTVGDDPWNLDVLKDLFRRALRQLGKGSLVCFIDALDECEEDQIRDMLDFFDDLGTLAISLKIRLHVCLSSRHYPHITIRNGQQMVLEGQEGHDHDIASYLRSELRAGNGKQSDEIRNEILEKASGVFLWVVLVVQILNKEYDRGRLHALRKRLKEIPPGLSDLFKDILTRDTENMETLLLCLEWVLYAERPLKLVELYFAILSGESPEDLGVWDPEEITEEVMRRYVLSSSKGLAETTKSSKGVAKPTDQTIQFIHESVRDYLLKENGLAELRAEFGSGLDSHERLKQCCRNYYTNIVLPQDPRLKEIFPSTPLKESSPTREFVTGIFPFLEYAVPHLLYHAEAASNNGSSQEDFIENFHLETWIKLNNLVEKFQVRRYRVDTSLLYIFAEQGFRNLVRIEVKRVNNIDLRGGRYSYPIVAALANGHEEAVKELLRSDINTTSPIVMPRDQDCENVKKLLADGRNFKVPKRQTFLSYAVERREWDWVKVLLATKKVDLKPSFKLREYIQENWTTTHSLLSAAAYDGSTLVVGLLLAEGVRVDEDYYGSPLHWAVFAGHEAVVALLLENGASIDIKSASGRTPLSYAASRGHEAVVDILLKNGPNVKSKDAEGRTPLFYAAKAGYEAILNKLLERGAQVGIQDKLKRTPLSYAAEGGYEAIVEKLLKKGADVGSEDIDGRTPLFYAARAGYEKILDILLERGAQVDVRDRVGRTPLSYAASAGYEAIVNILLKNGADDKLKRTPLSYAAGGGHEKIINILLERGVQVDVNIRDKSRRTALWYAADGGHEGIVDLLLKNGADLRPKDVEGRTVLLHSAARGKETILNKLLEKCAQVDVNARDKLGWTVLWHAATRGFEAVFDKLLEDGAGVDVGHRDVDGRTLLSHAAAGGNEAILYKLLERGARVDINARDNSGRTALSYAAGGGHEAVFDRLLENDAEMDAERRDAGGRTLLSRAADGGNEVILKKLLERGAQVNVNVRDNSGGTPLSYAAGGGHEAVFDRLLEHGAEVDSDNDGETPLSRAAAVGCVAILKKLLENGNNAHIDPERPTDSRWDWNSTPLIRAATGGHEAAVALLLENGAKLSRTDTWGTPLSLAAEGGHTGTVKLLLDNGHEVDAGGRGKDTPLMGAASKGHLPAVALLLERGAALESEGGSGQTALLWASMKGHGQVTKLLLEKGANTESKGFLGMTSLMWATENGHLEIVRQLLESGADPLAKDDRNRTALTYATDYKKLEVERLLSDHLRSWRGAPISRSMAAG</sequence>
<evidence type="ECO:0008006" key="10">
    <source>
        <dbReference type="Google" id="ProtNLM"/>
    </source>
</evidence>
<dbReference type="PROSITE" id="PS50297">
    <property type="entry name" value="ANK_REP_REGION"/>
    <property type="match status" value="18"/>
</dbReference>
<dbReference type="PANTHER" id="PTHR24123:SF33">
    <property type="entry name" value="PROTEIN HOS4"/>
    <property type="match status" value="1"/>
</dbReference>
<dbReference type="GO" id="GO:0003824">
    <property type="term" value="F:catalytic activity"/>
    <property type="evidence" value="ECO:0007669"/>
    <property type="project" value="InterPro"/>
</dbReference>
<feature type="repeat" description="ANK" evidence="3">
    <location>
        <begin position="1535"/>
        <end position="1567"/>
    </location>
</feature>
<feature type="repeat" description="ANK" evidence="3">
    <location>
        <begin position="1198"/>
        <end position="1230"/>
    </location>
</feature>
<dbReference type="Pfam" id="PF25053">
    <property type="entry name" value="DUF7791"/>
    <property type="match status" value="1"/>
</dbReference>
<dbReference type="InterPro" id="IPR002110">
    <property type="entry name" value="Ankyrin_rpt"/>
</dbReference>